<evidence type="ECO:0000256" key="10">
    <source>
        <dbReference type="SAM" id="SignalP"/>
    </source>
</evidence>
<feature type="domain" description="Cadherin" evidence="11">
    <location>
        <begin position="2547"/>
        <end position="2653"/>
    </location>
</feature>
<feature type="region of interest" description="Disordered" evidence="8">
    <location>
        <begin position="1490"/>
        <end position="1509"/>
    </location>
</feature>
<feature type="domain" description="Cadherin" evidence="11">
    <location>
        <begin position="993"/>
        <end position="1092"/>
    </location>
</feature>
<feature type="domain" description="Cadherin" evidence="11">
    <location>
        <begin position="887"/>
        <end position="992"/>
    </location>
</feature>
<evidence type="ECO:0000256" key="4">
    <source>
        <dbReference type="ARBA" id="ARBA00022837"/>
    </source>
</evidence>
<evidence type="ECO:0000256" key="2">
    <source>
        <dbReference type="ARBA" id="ARBA00022692"/>
    </source>
</evidence>
<feature type="domain" description="Cadherin" evidence="11">
    <location>
        <begin position="1093"/>
        <end position="1203"/>
    </location>
</feature>
<dbReference type="PRINTS" id="PR00205">
    <property type="entry name" value="CADHERIN"/>
</dbReference>
<keyword evidence="4 7" id="KW-0106">Calcium</keyword>
<feature type="domain" description="Cadherin" evidence="11">
    <location>
        <begin position="411"/>
        <end position="511"/>
    </location>
</feature>
<feature type="domain" description="Cadherin" evidence="11">
    <location>
        <begin position="1376"/>
        <end position="1488"/>
    </location>
</feature>
<evidence type="ECO:0000259" key="11">
    <source>
        <dbReference type="PROSITE" id="PS50268"/>
    </source>
</evidence>
<feature type="transmembrane region" description="Helical" evidence="9">
    <location>
        <begin position="2744"/>
        <end position="2766"/>
    </location>
</feature>
<feature type="compositionally biased region" description="Basic and acidic residues" evidence="8">
    <location>
        <begin position="2869"/>
        <end position="2879"/>
    </location>
</feature>
<dbReference type="FunFam" id="2.60.40.60:FF:000509">
    <property type="entry name" value="Protein CBR-CDH-12"/>
    <property type="match status" value="1"/>
</dbReference>
<dbReference type="EMBL" id="CP090893">
    <property type="protein sequence ID" value="ULT98998.1"/>
    <property type="molecule type" value="Genomic_DNA"/>
</dbReference>
<sequence length="2879" mass="317623">MGRVGIFILLFATLLATIQTTLAESPNPKPQCTFTSTNGFYAHVPSSLPIGDIIFRGAVSPPDAEMQIANVRSDAFKETDWSDHMVIDRSDLSPGSYLVRLSASLSLPVYPSTLKEANLFVTVVCNGYAYPLFTVHIDPTNRFAPQFYQEPYVVPIEKNLPIWTVIDTPVAAIDWDPEENYQLKFWLEDSHKGIDLVEEAVRPKSKDLISGSAGWADEQIPKRVQLRVTGLYDLPMTLRLIVSDNAKENPRKSTTFINLVEKSASGIATVTQKTTVTQKPTTVPTTTTIPTTTTLPSTTTTILSTTTKVAETTTTVETTTATESTVTPTTTYSEDIVDSEVTKTPVELISELKKALKNAISTKQDKEDDVELDFVAFGAKNREMNAIETENSEEIEKFEPREVEFGATRFTQCSLRTVIPENSPKGTKVAQLEVMNKRNTTKIRLIDPDGTFTIDEDTDEVVVLDPKLVDRELFNTLELVAEIQNADPTTQCTRIRVYVDLEDENDNRPVFENEHYFFHIDPNFPPGREIGRVLAQDIDQGSNGQITYHLLTPDVPFQVGTTGKKGIIMSTGKIDKEIGLYNLTVEARDHGEEVVKVAKVPVEIFVLGGGVGGAKKVGGVKEKPVVEGVKTVEQKIEEVPEEEDVEVVTEIVEVVVEEEEEEVPVRTTTSEVPSEESVVRTTVKEDSEEAEDSDDAKDSEKDAETAPEEESKGSEVPETPENESKDSETPETLEEDSDASSEDSEALGAPENRPGSTTPPSNTIKEPESEESEDEQAPPPPTSTVFSFPQSEYIYDALGMEIRENDVIGKVEAGPNVEFYAVDREVIGLIKINDAGEILAGKTLNRRQDGPLKFGVSATNGFETARAQVTVLRDANRDVMSAMPRFDRDTYRFSINENQQPEVIGFVRAFHSALSSSESVRLTYSLIAPAHIDELPFEIHEQSGEVSTSRPLDTEQKKFYRFQVRACLTQTICSTSDVIVEVVDVNDNSPVFANRKLEATVESDVPPGTKIVKLFAKDADSGNNSKLVFSLDSNQDTFSIDPITAQITTSQSLTNPLYTLLVTVSDGGIPKRMDSAEVTVVVKGTNPSPPAFDQKEYKAVIASPIRAGQVIGEVHATDPDPGMEGLVTYKLLRADNEDHRKFMINSKTGVVSAIVPLSLEDGPIELGIEATDNGKNLKRKIKTILKIDIIDSKTLKFLPLPTTVYISTEKAVGSVILRVSAVSTDNENIKFRALQENSQFVMDGDLLRVANHLIEGESVLSIRAETDTAHVDHQLKVIVMSDRDKYPVFPQLTYDFDVSTDGHFPRVVHQFNAKLGSGSLRYTFFPPSPAPKGFYLDDKTGELFVTSQFPETNRETTFVVVRAVNMQANKFYSDVGVAITPISTTNPTLRFQQSTYNFEVYENLEKGEAIGTISVTGSTASKFTISPSDSFLGIHQNGTLYLAETVDAEALEDSLNQEFTVTASDSNEYAKCRVQIAIRDVNEFQPEFDEDDVEMSLERDDSGPGTRIGRVQAHDRDVSEKNRLIYRIVGGSGRKLVFIQEDGTIIVGDERIPDSMDEFDLIIEAVDRNGNHDSTHVIVYIDGDSPESSESPPLFLGQPLIWNVTEGTTESFDLRASAESEVHFRIIGGDPNGHFDIVHLPEGKAKLRIVSELDRNLQYTLQIEAKDERSQRTSVAEVLVHVTGAKNQAPRFTKDEYSGTIPFDIPIAFPIVTIQAMDSENDQIEFSLQGDPCEGQFQIDNKGKVSYKVAEDQRTHGNVICVVVASDGEHSSDTTLRLTVNPASTKPPTPNHAPTFAAPEYLFSISQNATELGKVEASDPDQDLIDYSIEPTEYRNLFHVDHSGRITVQGKLEQPRYSFLVVAEDRGADPIMSSFVNVKVTVVLAEEQMDNEVTMGTLGRAGTTTEASRTFEFSQNVYSWRVAAGLPVGSIVGTVKPNGTPKNEDIEYSFISGEHLSIDSEGRVTVMKPFETTINDVVIAMRGSEILAETRVFVGVEKVEGGPSTEESSSTEASTSPEASTEQPSTSKGSEAPLTTKAPTSRTPEEPRRTIAPTLVPENPSETEEPSKTSSLPTLPTISTLQPPQPSEATLAPLDIPTQAVTAHIIPLDVPTSAQFHFTFPLYTAYSLEGNYQSGIELEIRPRLETTGSSVKYSIEDTTSHLPFFLTPEGKLIMFEADREKHDSYLFTILARSDGTNEIARARLNVTILDVNDNYPKFEKHPESVGISKSAYVGSPIIQLKADDADLQNSLVYSIEPLDFFSIDSKEGLIRVEKELSNAPEYQELKISVQDSGKPPLKTDTFLKVQLFDAKTPPVLVKDLQKVTVSTQMSPGTEIYHFVAGPSIPDGQETVIYRLGDTVGGLFEIRRDGTLILTRRPMDNEAGKVHQLNVTAENSKGSDSTVLPIYVEGRLSSAGPPLQSSYCQFLQKVYRAQMKENSNPHEAVIRVQAGCQNGQQKFRYAFHTQTKEFEIDSQSGQIYTNGPLDRETKSSYLLVVNVIEQNRMMTKRQSEALIEQSSSKLSPWQTLVVVTVLDDNDNSPVFLKLLSDSTLAAVVDQNANKMTPVIHLQARDLDVTPEVLKFGLEGDGSEHFHINSTNGLIQLESSLEKSDIEHFELQATVSDGKHTVHTPLNIYVLSVDTNVVQLTKETPHSELDPNSVEKKLSEILGMETRILVAQPYVGDDGKTDYKKSHVFVYALDNSKPIGRDELRRLLMANSDDLHPMQISAVSLLSTGNASAGPQTLLTIVLLVVLVALLLFICALIMFCAKRRARNTSGVMEGAYMINSVGSGPRPYDVENITRATAQTVLAGRPLPDPQEHRIDMPTDRTDIGLERDDTTREFSNSVRERPSLLQSAIQRQNIHTIHPPRANDDDELKKF</sequence>
<reference evidence="12 13" key="1">
    <citation type="submission" date="2022-05" db="EMBL/GenBank/DDBJ databases">
        <title>Chromosome-level reference genomes for two strains of Caenorhabditis briggsae: an improved platform for comparative genomics.</title>
        <authorList>
            <person name="Stevens L."/>
            <person name="Andersen E.C."/>
        </authorList>
    </citation>
    <scope>NUCLEOTIDE SEQUENCE [LARGE SCALE GENOMIC DNA]</scope>
    <source>
        <strain evidence="12">QX1410_ONT</strain>
        <tissue evidence="12">Whole-organism</tissue>
    </source>
</reference>
<dbReference type="CDD" id="cd11304">
    <property type="entry name" value="Cadherin_repeat"/>
    <property type="match status" value="14"/>
</dbReference>
<feature type="signal peptide" evidence="10">
    <location>
        <begin position="1"/>
        <end position="23"/>
    </location>
</feature>
<dbReference type="PANTHER" id="PTHR24026:SF88">
    <property type="entry name" value="CADHERIN DOMAIN-CONTAINING PROTEIN"/>
    <property type="match status" value="1"/>
</dbReference>
<proteinExistence type="predicted"/>
<keyword evidence="5 9" id="KW-1133">Transmembrane helix</keyword>
<gene>
    <name evidence="12" type="ORF">L3Y34_000388</name>
</gene>
<dbReference type="PROSITE" id="PS50268">
    <property type="entry name" value="CADHERIN_2"/>
    <property type="match status" value="14"/>
</dbReference>
<dbReference type="SMART" id="SM00112">
    <property type="entry name" value="CA"/>
    <property type="match status" value="14"/>
</dbReference>
<accession>A0AAE9D990</accession>
<feature type="domain" description="Cadherin" evidence="11">
    <location>
        <begin position="512"/>
        <end position="626"/>
    </location>
</feature>
<evidence type="ECO:0000256" key="1">
    <source>
        <dbReference type="ARBA" id="ARBA00004370"/>
    </source>
</evidence>
<feature type="domain" description="Cadherin" evidence="11">
    <location>
        <begin position="2426"/>
        <end position="2542"/>
    </location>
</feature>
<feature type="domain" description="Cadherin" evidence="11">
    <location>
        <begin position="1797"/>
        <end position="1894"/>
    </location>
</feature>
<keyword evidence="6 9" id="KW-0472">Membrane</keyword>
<evidence type="ECO:0000256" key="7">
    <source>
        <dbReference type="PROSITE-ProRule" id="PRU00043"/>
    </source>
</evidence>
<dbReference type="GO" id="GO:0005886">
    <property type="term" value="C:plasma membrane"/>
    <property type="evidence" value="ECO:0007669"/>
    <property type="project" value="UniProtKB-SubCell"/>
</dbReference>
<keyword evidence="3" id="KW-0677">Repeat</keyword>
<comment type="subcellular location">
    <subcellularLocation>
        <location evidence="1">Membrane</location>
    </subcellularLocation>
</comment>
<evidence type="ECO:0000256" key="6">
    <source>
        <dbReference type="ARBA" id="ARBA00023136"/>
    </source>
</evidence>
<dbReference type="Pfam" id="PF00028">
    <property type="entry name" value="Cadherin"/>
    <property type="match status" value="3"/>
</dbReference>
<feature type="region of interest" description="Disordered" evidence="8">
    <location>
        <begin position="2000"/>
        <end position="2091"/>
    </location>
</feature>
<dbReference type="Gene3D" id="2.60.40.60">
    <property type="entry name" value="Cadherins"/>
    <property type="match status" value="15"/>
</dbReference>
<evidence type="ECO:0000256" key="8">
    <source>
        <dbReference type="SAM" id="MobiDB-lite"/>
    </source>
</evidence>
<feature type="chain" id="PRO_5041929560" description="Cadherin domain-containing protein" evidence="10">
    <location>
        <begin position="24"/>
        <end position="2879"/>
    </location>
</feature>
<feature type="compositionally biased region" description="Polar residues" evidence="8">
    <location>
        <begin position="754"/>
        <end position="764"/>
    </location>
</feature>
<dbReference type="GO" id="GO:0005509">
    <property type="term" value="F:calcium ion binding"/>
    <property type="evidence" value="ECO:0007669"/>
    <property type="project" value="UniProtKB-UniRule"/>
</dbReference>
<feature type="region of interest" description="Disordered" evidence="8">
    <location>
        <begin position="658"/>
        <end position="788"/>
    </location>
</feature>
<dbReference type="GO" id="GO:0007156">
    <property type="term" value="P:homophilic cell adhesion via plasma membrane adhesion molecules"/>
    <property type="evidence" value="ECO:0007669"/>
    <property type="project" value="InterPro"/>
</dbReference>
<dbReference type="InterPro" id="IPR020894">
    <property type="entry name" value="Cadherin_CS"/>
</dbReference>
<feature type="domain" description="Cadherin" evidence="11">
    <location>
        <begin position="2219"/>
        <end position="2316"/>
    </location>
</feature>
<keyword evidence="10" id="KW-0732">Signal</keyword>
<dbReference type="SUPFAM" id="SSF49313">
    <property type="entry name" value="Cadherin-like"/>
    <property type="match status" value="17"/>
</dbReference>
<feature type="region of interest" description="Disordered" evidence="8">
    <location>
        <begin position="2858"/>
        <end position="2879"/>
    </location>
</feature>
<feature type="domain" description="Cadherin" evidence="11">
    <location>
        <begin position="2145"/>
        <end position="2218"/>
    </location>
</feature>
<feature type="compositionally biased region" description="Low complexity" evidence="8">
    <location>
        <begin position="2001"/>
        <end position="2022"/>
    </location>
</feature>
<evidence type="ECO:0000256" key="5">
    <source>
        <dbReference type="ARBA" id="ARBA00022989"/>
    </source>
</evidence>
<dbReference type="Proteomes" id="UP000827892">
    <property type="component" value="Chromosome III"/>
</dbReference>
<feature type="compositionally biased region" description="Acidic residues" evidence="8">
    <location>
        <begin position="686"/>
        <end position="695"/>
    </location>
</feature>
<evidence type="ECO:0000313" key="13">
    <source>
        <dbReference type="Proteomes" id="UP000827892"/>
    </source>
</evidence>
<organism evidence="12 13">
    <name type="scientific">Caenorhabditis briggsae</name>
    <dbReference type="NCBI Taxonomy" id="6238"/>
    <lineage>
        <taxon>Eukaryota</taxon>
        <taxon>Metazoa</taxon>
        <taxon>Ecdysozoa</taxon>
        <taxon>Nematoda</taxon>
        <taxon>Chromadorea</taxon>
        <taxon>Rhabditida</taxon>
        <taxon>Rhabditina</taxon>
        <taxon>Rhabditomorpha</taxon>
        <taxon>Rhabditoidea</taxon>
        <taxon>Rhabditidae</taxon>
        <taxon>Peloderinae</taxon>
        <taxon>Caenorhabditis</taxon>
    </lineage>
</organism>
<feature type="compositionally biased region" description="Acidic residues" evidence="8">
    <location>
        <begin position="729"/>
        <end position="745"/>
    </location>
</feature>
<feature type="compositionally biased region" description="Low complexity" evidence="8">
    <location>
        <begin position="2068"/>
        <end position="2082"/>
    </location>
</feature>
<protein>
    <recommendedName>
        <fullName evidence="11">Cadherin domain-containing protein</fullName>
    </recommendedName>
</protein>
<name>A0AAE9D990_CAEBR</name>
<dbReference type="PROSITE" id="PS00232">
    <property type="entry name" value="CADHERIN_1"/>
    <property type="match status" value="4"/>
</dbReference>
<dbReference type="InterPro" id="IPR015919">
    <property type="entry name" value="Cadherin-like_sf"/>
</dbReference>
<evidence type="ECO:0000313" key="12">
    <source>
        <dbReference type="EMBL" id="ULT98998.1"/>
    </source>
</evidence>
<dbReference type="PANTHER" id="PTHR24026">
    <property type="entry name" value="FAT ATYPICAL CADHERIN-RELATED"/>
    <property type="match status" value="1"/>
</dbReference>
<feature type="domain" description="Cadherin" evidence="11">
    <location>
        <begin position="1500"/>
        <end position="1595"/>
    </location>
</feature>
<dbReference type="InterPro" id="IPR002126">
    <property type="entry name" value="Cadherin-like_dom"/>
</dbReference>
<feature type="domain" description="Cadherin" evidence="11">
    <location>
        <begin position="1613"/>
        <end position="1692"/>
    </location>
</feature>
<feature type="compositionally biased region" description="Basic and acidic residues" evidence="8">
    <location>
        <begin position="696"/>
        <end position="715"/>
    </location>
</feature>
<feature type="domain" description="Cadherin" evidence="11">
    <location>
        <begin position="1693"/>
        <end position="1796"/>
    </location>
</feature>
<evidence type="ECO:0000256" key="9">
    <source>
        <dbReference type="SAM" id="Phobius"/>
    </source>
</evidence>
<evidence type="ECO:0000256" key="3">
    <source>
        <dbReference type="ARBA" id="ARBA00022737"/>
    </source>
</evidence>
<keyword evidence="2 9" id="KW-0812">Transmembrane</keyword>